<protein>
    <submittedName>
        <fullName evidence="1">Uncharacterized protein</fullName>
    </submittedName>
</protein>
<name>A0AA96LRV7_9BACL</name>
<organism evidence="1 2">
    <name type="scientific">Paenibacillus roseopurpureus</name>
    <dbReference type="NCBI Taxonomy" id="2918901"/>
    <lineage>
        <taxon>Bacteria</taxon>
        <taxon>Bacillati</taxon>
        <taxon>Bacillota</taxon>
        <taxon>Bacilli</taxon>
        <taxon>Bacillales</taxon>
        <taxon>Paenibacillaceae</taxon>
        <taxon>Paenibacillus</taxon>
    </lineage>
</organism>
<keyword evidence="2" id="KW-1185">Reference proteome</keyword>
<sequence length="52" mass="6135">MPSTMRVKVKIRCRICGEKFVLRGKKEKDKIETGFRQCICSNEHDFEIETES</sequence>
<dbReference type="EMBL" id="CP130319">
    <property type="protein sequence ID" value="WNR47162.1"/>
    <property type="molecule type" value="Genomic_DNA"/>
</dbReference>
<gene>
    <name evidence="1" type="ORF">MJB10_15180</name>
</gene>
<dbReference type="KEGG" id="proo:MJB10_15180"/>
<dbReference type="RefSeq" id="WP_314805875.1">
    <property type="nucleotide sequence ID" value="NZ_CP130319.1"/>
</dbReference>
<accession>A0AA96LRV7</accession>
<dbReference type="Proteomes" id="UP001304650">
    <property type="component" value="Chromosome"/>
</dbReference>
<reference evidence="1" key="1">
    <citation type="submission" date="2022-02" db="EMBL/GenBank/DDBJ databases">
        <title>Paenibacillus sp. MBLB1832 Whole Genome Shotgun Sequencing.</title>
        <authorList>
            <person name="Hwang C.Y."/>
            <person name="Cho E.-S."/>
            <person name="Seo M.-J."/>
        </authorList>
    </citation>
    <scope>NUCLEOTIDE SEQUENCE</scope>
    <source>
        <strain evidence="1">MBLB1832</strain>
    </source>
</reference>
<evidence type="ECO:0000313" key="2">
    <source>
        <dbReference type="Proteomes" id="UP001304650"/>
    </source>
</evidence>
<dbReference type="AlphaFoldDB" id="A0AA96LRV7"/>
<evidence type="ECO:0000313" key="1">
    <source>
        <dbReference type="EMBL" id="WNR47162.1"/>
    </source>
</evidence>
<proteinExistence type="predicted"/>